<gene>
    <name evidence="7" type="primary">fixJ_3</name>
    <name evidence="7" type="ORF">GCM10009416_46490</name>
</gene>
<name>A0ABN1G4N6_9PROT</name>
<keyword evidence="4" id="KW-0597">Phosphoprotein</keyword>
<dbReference type="PROSITE" id="PS50043">
    <property type="entry name" value="HTH_LUXR_2"/>
    <property type="match status" value="1"/>
</dbReference>
<dbReference type="SMART" id="SM00448">
    <property type="entry name" value="REC"/>
    <property type="match status" value="1"/>
</dbReference>
<reference evidence="7 8" key="1">
    <citation type="journal article" date="2019" name="Int. J. Syst. Evol. Microbiol.">
        <title>The Global Catalogue of Microorganisms (GCM) 10K type strain sequencing project: providing services to taxonomists for standard genome sequencing and annotation.</title>
        <authorList>
            <consortium name="The Broad Institute Genomics Platform"/>
            <consortium name="The Broad Institute Genome Sequencing Center for Infectious Disease"/>
            <person name="Wu L."/>
            <person name="Ma J."/>
        </authorList>
    </citation>
    <scope>NUCLEOTIDE SEQUENCE [LARGE SCALE GENOMIC DNA]</scope>
    <source>
        <strain evidence="7 8">JCM 9933</strain>
    </source>
</reference>
<keyword evidence="3" id="KW-0804">Transcription</keyword>
<evidence type="ECO:0000256" key="2">
    <source>
        <dbReference type="ARBA" id="ARBA00023125"/>
    </source>
</evidence>
<comment type="caution">
    <text evidence="7">The sequence shown here is derived from an EMBL/GenBank/DDBJ whole genome shotgun (WGS) entry which is preliminary data.</text>
</comment>
<dbReference type="PROSITE" id="PS50110">
    <property type="entry name" value="RESPONSE_REGULATORY"/>
    <property type="match status" value="1"/>
</dbReference>
<evidence type="ECO:0000259" key="6">
    <source>
        <dbReference type="PROSITE" id="PS50110"/>
    </source>
</evidence>
<dbReference type="Proteomes" id="UP001501588">
    <property type="component" value="Unassembled WGS sequence"/>
</dbReference>
<feature type="modified residue" description="4-aspartylphosphate" evidence="4">
    <location>
        <position position="56"/>
    </location>
</feature>
<feature type="domain" description="HTH luxR-type" evidence="5">
    <location>
        <begin position="137"/>
        <end position="202"/>
    </location>
</feature>
<dbReference type="InterPro" id="IPR000792">
    <property type="entry name" value="Tscrpt_reg_LuxR_C"/>
</dbReference>
<proteinExistence type="predicted"/>
<keyword evidence="8" id="KW-1185">Reference proteome</keyword>
<dbReference type="PANTHER" id="PTHR44688">
    <property type="entry name" value="DNA-BINDING TRANSCRIPTIONAL ACTIVATOR DEVR_DOSR"/>
    <property type="match status" value="1"/>
</dbReference>
<evidence type="ECO:0000256" key="3">
    <source>
        <dbReference type="ARBA" id="ARBA00023163"/>
    </source>
</evidence>
<dbReference type="EMBL" id="BAAAFZ010000092">
    <property type="protein sequence ID" value="GAA0603588.1"/>
    <property type="molecule type" value="Genomic_DNA"/>
</dbReference>
<feature type="domain" description="Response regulatory" evidence="6">
    <location>
        <begin position="7"/>
        <end position="121"/>
    </location>
</feature>
<dbReference type="CDD" id="cd06170">
    <property type="entry name" value="LuxR_C_like"/>
    <property type="match status" value="1"/>
</dbReference>
<protein>
    <submittedName>
        <fullName evidence="7">Response regulator FixJ</fullName>
    </submittedName>
</protein>
<organism evidence="7 8">
    <name type="scientific">Craurococcus roseus</name>
    <dbReference type="NCBI Taxonomy" id="77585"/>
    <lineage>
        <taxon>Bacteria</taxon>
        <taxon>Pseudomonadati</taxon>
        <taxon>Pseudomonadota</taxon>
        <taxon>Alphaproteobacteria</taxon>
        <taxon>Acetobacterales</taxon>
        <taxon>Acetobacteraceae</taxon>
        <taxon>Craurococcus</taxon>
    </lineage>
</organism>
<dbReference type="PRINTS" id="PR00038">
    <property type="entry name" value="HTHLUXR"/>
</dbReference>
<dbReference type="CDD" id="cd17537">
    <property type="entry name" value="REC_FixJ"/>
    <property type="match status" value="1"/>
</dbReference>
<dbReference type="Pfam" id="PF00072">
    <property type="entry name" value="Response_reg"/>
    <property type="match status" value="1"/>
</dbReference>
<evidence type="ECO:0000259" key="5">
    <source>
        <dbReference type="PROSITE" id="PS50043"/>
    </source>
</evidence>
<dbReference type="SMART" id="SM00421">
    <property type="entry name" value="HTH_LUXR"/>
    <property type="match status" value="1"/>
</dbReference>
<dbReference type="Gene3D" id="1.10.10.10">
    <property type="entry name" value="Winged helix-like DNA-binding domain superfamily/Winged helix DNA-binding domain"/>
    <property type="match status" value="1"/>
</dbReference>
<dbReference type="RefSeq" id="WP_343897821.1">
    <property type="nucleotide sequence ID" value="NZ_BAAAFZ010000092.1"/>
</dbReference>
<accession>A0ABN1G4N6</accession>
<dbReference type="InterPro" id="IPR016032">
    <property type="entry name" value="Sig_transdc_resp-reg_C-effctor"/>
</dbReference>
<dbReference type="NCBIfam" id="NF006900">
    <property type="entry name" value="PRK09390.1"/>
    <property type="match status" value="1"/>
</dbReference>
<dbReference type="Gene3D" id="3.40.50.2300">
    <property type="match status" value="1"/>
</dbReference>
<dbReference type="SUPFAM" id="SSF46894">
    <property type="entry name" value="C-terminal effector domain of the bipartite response regulators"/>
    <property type="match status" value="1"/>
</dbReference>
<evidence type="ECO:0000313" key="8">
    <source>
        <dbReference type="Proteomes" id="UP001501588"/>
    </source>
</evidence>
<dbReference type="InterPro" id="IPR011006">
    <property type="entry name" value="CheY-like_superfamily"/>
</dbReference>
<keyword evidence="1" id="KW-0805">Transcription regulation</keyword>
<dbReference type="Pfam" id="PF00196">
    <property type="entry name" value="GerE"/>
    <property type="match status" value="1"/>
</dbReference>
<dbReference type="InterPro" id="IPR001789">
    <property type="entry name" value="Sig_transdc_resp-reg_receiver"/>
</dbReference>
<evidence type="ECO:0000256" key="1">
    <source>
        <dbReference type="ARBA" id="ARBA00023015"/>
    </source>
</evidence>
<sequence length="207" mass="22041">MAEGAAAVHVIDDDEAVRHSLAFLFESAGLPVRAYESAPAFLRVAAGLTSGCVLTDVRMPDMDGLALQRRLAELGVRLPVIVMTGHGDVPVAVQALKAGAADFIEKPFDDDALLAAVRAALDASRLDRERDAEAERVSARLASLTPRERQVFDRLVSGEQNKAIARELGSSPRTVEVHRARVMAKMGARSLPELVRMALGAGAPAPE</sequence>
<dbReference type="InterPro" id="IPR036388">
    <property type="entry name" value="WH-like_DNA-bd_sf"/>
</dbReference>
<evidence type="ECO:0000256" key="4">
    <source>
        <dbReference type="PROSITE-ProRule" id="PRU00169"/>
    </source>
</evidence>
<keyword evidence="2" id="KW-0238">DNA-binding</keyword>
<dbReference type="PANTHER" id="PTHR44688:SF16">
    <property type="entry name" value="DNA-BINDING TRANSCRIPTIONAL ACTIVATOR DEVR_DOSR"/>
    <property type="match status" value="1"/>
</dbReference>
<evidence type="ECO:0000313" key="7">
    <source>
        <dbReference type="EMBL" id="GAA0603588.1"/>
    </source>
</evidence>
<dbReference type="SUPFAM" id="SSF52172">
    <property type="entry name" value="CheY-like"/>
    <property type="match status" value="1"/>
</dbReference>